<dbReference type="Proteomes" id="UP001623348">
    <property type="component" value="Unassembled WGS sequence"/>
</dbReference>
<dbReference type="AlphaFoldDB" id="A0ABC9W111"/>
<name>A0ABC9W111_GRUJA</name>
<evidence type="ECO:0000313" key="1">
    <source>
        <dbReference type="EMBL" id="GAB0179305.1"/>
    </source>
</evidence>
<evidence type="ECO:0000313" key="2">
    <source>
        <dbReference type="Proteomes" id="UP001623348"/>
    </source>
</evidence>
<reference evidence="1 2" key="1">
    <citation type="submission" date="2024-06" db="EMBL/GenBank/DDBJ databases">
        <title>The draft genome of Grus japonensis, version 3.</title>
        <authorList>
            <person name="Nabeshima K."/>
            <person name="Suzuki S."/>
            <person name="Onuma M."/>
        </authorList>
    </citation>
    <scope>NUCLEOTIDE SEQUENCE [LARGE SCALE GENOMIC DNA]</scope>
    <source>
        <strain evidence="1 2">451A</strain>
    </source>
</reference>
<organism evidence="1 2">
    <name type="scientific">Grus japonensis</name>
    <name type="common">Japanese crane</name>
    <name type="synonym">Red-crowned crane</name>
    <dbReference type="NCBI Taxonomy" id="30415"/>
    <lineage>
        <taxon>Eukaryota</taxon>
        <taxon>Metazoa</taxon>
        <taxon>Chordata</taxon>
        <taxon>Craniata</taxon>
        <taxon>Vertebrata</taxon>
        <taxon>Euteleostomi</taxon>
        <taxon>Archelosauria</taxon>
        <taxon>Archosauria</taxon>
        <taxon>Dinosauria</taxon>
        <taxon>Saurischia</taxon>
        <taxon>Theropoda</taxon>
        <taxon>Coelurosauria</taxon>
        <taxon>Aves</taxon>
        <taxon>Neognathae</taxon>
        <taxon>Neoaves</taxon>
        <taxon>Gruiformes</taxon>
        <taxon>Gruidae</taxon>
        <taxon>Grus</taxon>
    </lineage>
</organism>
<protein>
    <submittedName>
        <fullName evidence="1">Uncharacterized protein</fullName>
    </submittedName>
</protein>
<gene>
    <name evidence="1" type="ORF">GRJ2_000395800</name>
</gene>
<keyword evidence="2" id="KW-1185">Reference proteome</keyword>
<proteinExistence type="predicted"/>
<comment type="caution">
    <text evidence="1">The sequence shown here is derived from an EMBL/GenBank/DDBJ whole genome shotgun (WGS) entry which is preliminary data.</text>
</comment>
<dbReference type="EMBL" id="BAAFJT010000001">
    <property type="protein sequence ID" value="GAB0179305.1"/>
    <property type="molecule type" value="Genomic_DNA"/>
</dbReference>
<sequence length="92" mass="10614">MSEPEKIHISEANQDESNTVFLHNSHLWLLTAREELQQGPKPVIPAPTNGFPPPKTEEMAPARLFLLHLFFVKNWLNQYCLLRCQGVYPHAH</sequence>
<accession>A0ABC9W111</accession>